<dbReference type="HAMAP" id="MF_00506">
    <property type="entry name" value="UPF0180"/>
    <property type="match status" value="1"/>
</dbReference>
<sequence length="83" mass="9000">MARIGVEESLTDVKEALMEMGHDVVDLHSEDDTEYCDCCVITGLDKNVMGMSDASIAGAVINAEGLSTESICQMVNDKLHHEQ</sequence>
<dbReference type="EMBL" id="BAAADS010000025">
    <property type="protein sequence ID" value="GAA0613584.1"/>
    <property type="molecule type" value="Genomic_DNA"/>
</dbReference>
<accession>A0ABN1GKR6</accession>
<dbReference type="Proteomes" id="UP001500866">
    <property type="component" value="Unassembled WGS sequence"/>
</dbReference>
<protein>
    <recommendedName>
        <fullName evidence="1">UPF0180 protein GCM10009001_33530</fullName>
    </recommendedName>
</protein>
<evidence type="ECO:0000313" key="3">
    <source>
        <dbReference type="Proteomes" id="UP001500866"/>
    </source>
</evidence>
<evidence type="ECO:0000256" key="1">
    <source>
        <dbReference type="HAMAP-Rule" id="MF_00506"/>
    </source>
</evidence>
<dbReference type="Pfam" id="PF03698">
    <property type="entry name" value="UPF0180"/>
    <property type="match status" value="1"/>
</dbReference>
<organism evidence="2 3">
    <name type="scientific">Virgibacillus siamensis</name>
    <dbReference type="NCBI Taxonomy" id="480071"/>
    <lineage>
        <taxon>Bacteria</taxon>
        <taxon>Bacillati</taxon>
        <taxon>Bacillota</taxon>
        <taxon>Bacilli</taxon>
        <taxon>Bacillales</taxon>
        <taxon>Bacillaceae</taxon>
        <taxon>Virgibacillus</taxon>
    </lineage>
</organism>
<dbReference type="RefSeq" id="WP_343815758.1">
    <property type="nucleotide sequence ID" value="NZ_BAAADS010000025.1"/>
</dbReference>
<reference evidence="2 3" key="1">
    <citation type="journal article" date="2019" name="Int. J. Syst. Evol. Microbiol.">
        <title>The Global Catalogue of Microorganisms (GCM) 10K type strain sequencing project: providing services to taxonomists for standard genome sequencing and annotation.</title>
        <authorList>
            <consortium name="The Broad Institute Genomics Platform"/>
            <consortium name="The Broad Institute Genome Sequencing Center for Infectious Disease"/>
            <person name="Wu L."/>
            <person name="Ma J."/>
        </authorList>
    </citation>
    <scope>NUCLEOTIDE SEQUENCE [LARGE SCALE GENOMIC DNA]</scope>
    <source>
        <strain evidence="2 3">JCM 15395</strain>
    </source>
</reference>
<proteinExistence type="inferred from homology"/>
<keyword evidence="3" id="KW-1185">Reference proteome</keyword>
<evidence type="ECO:0000313" key="2">
    <source>
        <dbReference type="EMBL" id="GAA0613584.1"/>
    </source>
</evidence>
<name>A0ABN1GKR6_9BACI</name>
<comment type="similarity">
    <text evidence="1">Belongs to the UPF0180 family.</text>
</comment>
<dbReference type="InterPro" id="IPR005370">
    <property type="entry name" value="UPF0180"/>
</dbReference>
<comment type="caution">
    <text evidence="2">The sequence shown here is derived from an EMBL/GenBank/DDBJ whole genome shotgun (WGS) entry which is preliminary data.</text>
</comment>
<gene>
    <name evidence="2" type="ORF">GCM10009001_33530</name>
</gene>
<dbReference type="NCBIfam" id="NF002845">
    <property type="entry name" value="PRK03094.1"/>
    <property type="match status" value="1"/>
</dbReference>